<gene>
    <name evidence="1" type="ORF">UFOVP586_41</name>
</gene>
<protein>
    <submittedName>
        <fullName evidence="1">Uncharacterized protein</fullName>
    </submittedName>
</protein>
<reference evidence="1" key="1">
    <citation type="submission" date="2020-04" db="EMBL/GenBank/DDBJ databases">
        <authorList>
            <person name="Chiriac C."/>
            <person name="Salcher M."/>
            <person name="Ghai R."/>
            <person name="Kavagutti S V."/>
        </authorList>
    </citation>
    <scope>NUCLEOTIDE SEQUENCE</scope>
</reference>
<sequence length="62" mass="6894">MKLCKDCKHFDNSKLGMECKRPMGLSPVTGLPKFRNISAETERGLDATGCGTEAKYFENKPI</sequence>
<name>A0A6J5N3R5_9CAUD</name>
<proteinExistence type="predicted"/>
<evidence type="ECO:0000313" key="1">
    <source>
        <dbReference type="EMBL" id="CAB4151926.1"/>
    </source>
</evidence>
<accession>A0A6J5N3R5</accession>
<dbReference type="EMBL" id="LR796553">
    <property type="protein sequence ID" value="CAB4151926.1"/>
    <property type="molecule type" value="Genomic_DNA"/>
</dbReference>
<organism evidence="1">
    <name type="scientific">uncultured Caudovirales phage</name>
    <dbReference type="NCBI Taxonomy" id="2100421"/>
    <lineage>
        <taxon>Viruses</taxon>
        <taxon>Duplodnaviria</taxon>
        <taxon>Heunggongvirae</taxon>
        <taxon>Uroviricota</taxon>
        <taxon>Caudoviricetes</taxon>
        <taxon>Peduoviridae</taxon>
        <taxon>Maltschvirus</taxon>
        <taxon>Maltschvirus maltsch</taxon>
    </lineage>
</organism>